<feature type="region of interest" description="Disordered" evidence="2">
    <location>
        <begin position="1328"/>
        <end position="1362"/>
    </location>
</feature>
<dbReference type="PROSITE" id="PS50172">
    <property type="entry name" value="BRCT"/>
    <property type="match status" value="5"/>
</dbReference>
<dbReference type="FunFam" id="3.40.50.10190:FF:000020">
    <property type="entry name" value="DNA topoisomerase II binding protein 1"/>
    <property type="match status" value="1"/>
</dbReference>
<dbReference type="SMART" id="SM00292">
    <property type="entry name" value="BRCT"/>
    <property type="match status" value="6"/>
</dbReference>
<dbReference type="Gene3D" id="3.40.50.10190">
    <property type="entry name" value="BRCT domain"/>
    <property type="match status" value="8"/>
</dbReference>
<feature type="region of interest" description="Disordered" evidence="2">
    <location>
        <begin position="831"/>
        <end position="853"/>
    </location>
</feature>
<dbReference type="PANTHER" id="PTHR13561">
    <property type="entry name" value="DNA REPLICATION REGULATOR DPB11-RELATED"/>
    <property type="match status" value="1"/>
</dbReference>
<feature type="domain" description="BRCT" evidence="3">
    <location>
        <begin position="607"/>
        <end position="695"/>
    </location>
</feature>
<feature type="region of interest" description="Disordered" evidence="2">
    <location>
        <begin position="1151"/>
        <end position="1255"/>
    </location>
</feature>
<dbReference type="InterPro" id="IPR059215">
    <property type="entry name" value="BRCT2_TopBP1-like"/>
</dbReference>
<dbReference type="STRING" id="34691.A0A182XIU2"/>
<dbReference type="VEuPathDB" id="VectorBase:AQUA009776"/>
<evidence type="ECO:0000256" key="1">
    <source>
        <dbReference type="ARBA" id="ARBA00022737"/>
    </source>
</evidence>
<dbReference type="CDD" id="cd17731">
    <property type="entry name" value="BRCT_TopBP1_rpt2_like"/>
    <property type="match status" value="1"/>
</dbReference>
<dbReference type="FunFam" id="3.40.50.10190:FF:000118">
    <property type="entry name" value="DNA topoisomerase 2-binding protein 1-A-like Protein"/>
    <property type="match status" value="1"/>
</dbReference>
<dbReference type="PANTHER" id="PTHR13561:SF20">
    <property type="entry name" value="DNA TOPOISOMERASE 2-BINDING PROTEIN 1"/>
    <property type="match status" value="1"/>
</dbReference>
<proteinExistence type="predicted"/>
<evidence type="ECO:0000313" key="4">
    <source>
        <dbReference type="EnsemblMetazoa" id="AQUA009776-PA"/>
    </source>
</evidence>
<evidence type="ECO:0000313" key="5">
    <source>
        <dbReference type="Proteomes" id="UP000076407"/>
    </source>
</evidence>
<feature type="compositionally biased region" description="Low complexity" evidence="2">
    <location>
        <begin position="589"/>
        <end position="601"/>
    </location>
</feature>
<name>A0A182XIU2_ANOQN</name>
<feature type="compositionally biased region" description="Basic and acidic residues" evidence="2">
    <location>
        <begin position="1153"/>
        <end position="1162"/>
    </location>
</feature>
<dbReference type="GO" id="GO:0033314">
    <property type="term" value="P:mitotic DNA replication checkpoint signaling"/>
    <property type="evidence" value="ECO:0007669"/>
    <property type="project" value="TreeGrafter"/>
</dbReference>
<feature type="compositionally biased region" description="Basic and acidic residues" evidence="2">
    <location>
        <begin position="520"/>
        <end position="531"/>
    </location>
</feature>
<feature type="compositionally biased region" description="Low complexity" evidence="2">
    <location>
        <begin position="1088"/>
        <end position="1106"/>
    </location>
</feature>
<dbReference type="EnsemblMetazoa" id="AQUA009776-RA">
    <property type="protein sequence ID" value="AQUA009776-PA"/>
    <property type="gene ID" value="AQUA009776"/>
</dbReference>
<dbReference type="Proteomes" id="UP000076407">
    <property type="component" value="Unassembled WGS sequence"/>
</dbReference>
<feature type="domain" description="BRCT" evidence="3">
    <location>
        <begin position="208"/>
        <end position="299"/>
    </location>
</feature>
<feature type="compositionally biased region" description="Polar residues" evidence="2">
    <location>
        <begin position="506"/>
        <end position="518"/>
    </location>
</feature>
<reference evidence="4" key="1">
    <citation type="submission" date="2020-05" db="UniProtKB">
        <authorList>
            <consortium name="EnsemblMetazoa"/>
        </authorList>
    </citation>
    <scope>IDENTIFICATION</scope>
    <source>
        <strain evidence="4">SANGQUA</strain>
    </source>
</reference>
<feature type="region of interest" description="Disordered" evidence="2">
    <location>
        <begin position="576"/>
        <end position="603"/>
    </location>
</feature>
<dbReference type="CDD" id="cd17738">
    <property type="entry name" value="BRCT_TopBP1_rpt7"/>
    <property type="match status" value="1"/>
</dbReference>
<evidence type="ECO:0000256" key="2">
    <source>
        <dbReference type="SAM" id="MobiDB-lite"/>
    </source>
</evidence>
<sequence>MNSQLLADQQLAKLYFVLRTGHGSHENASEDMKMAYTTAREHNDNEELQGWISEEECLKMDEQTLTKRHVFVFEKFTGTAFEHARKSPSTVIGPRCLISCFMDNETIPLGVHPVYTTAMRNLTVCSSGLKAKEKTLVSQLVCHMGGYYLDVLNASCTHLVSSTVKSVKYEKAAECRLPIMHPDWVSAVWEESQRRDLHATEAGMVEKYRLPVFYALTITSTGLSAARKNEIKALIESHGGNYVGSFKSETTDILILEKTGTDSAKFRGAVRCNKECLTPEWVVDSVASGYVRPIQPYEVKSMKASTPTKDDGRAGGSAGAVGVRISAGEFNPDCTQLSEISHANFSSRNETINESMMSGGVADVAPAGSSSSVARPVGSQRYREVLARLTVQQAKKAGPVLDGCSVFLSGFTAEEKEKLNKILNAVGAVRYDEIASTAISHVIVGEQHVSELSKLRDSAAHLLTLEWLAKSIELRQLAPEDANEYTFQPSGKGIMMERAPEPPSPSSKKNLQRMNSSVFKRPDVPKFRLEEATPPEPGKAATVAPAPLQPAAAKQPSEQDSIMLQYMEKNMAERLPAGEPKPAAGLPPSSTSSSSAVSQLDSEMESQLPEFMLGKTLFVFGFSEEDAVQILSDCKECGGTIVDESYTDEVDYIVLPTSCIGTPDFAIRGKQTVNCIWLENSIQSGQCCPMEYYYEPIIYGEDDPTPLEGETVVISSYSGPEREFLIAMGKLLGACVQERLVRKAAPLLVCKEPSGAKYNAAIQWELTVVRAEWLRECTRQKRRVAENPYLVGDAICSAKNVAVGAGACLPMTSTDDVDIDSVREEARIGEPAREEELSMHPQASSTMKPVPKTTGDQFRYITVQKTREETEYGFTRLSTPQLRQLTSGERMQYSQEMDQYEELMKAQRVQRKPFDPNEGSVYGQVAADSPAAGDVLRTRRFTAISEEGRGSSSSRSPITPVAGAGAGAAGSSANVTPAGADFDYEALSVTQRVMEFDTPVRNTLYKVLKEAEEAERNITPRTRRVKELLATPHGGGPGAGGNGHIRTPTLPDCMTKPVTPYGFRPDASPDNHAYHKRKLQYWDRYHKPSTSNTAGTASAAGGPSDPVGDETASQRARRLSTPISEIKRRFYVEKFGEDYVNHVESKCSTMPRKTLDLNRSGEETDEEIASTAPPPPAPPQSRKNGGSPPTTVATGGGERSADTSTISRGSLDRGNVSADKRSRSELEQEEDDYGDPNATADKCRSPAGDGTDLQPVAKKPLLNAAKGDAFVQRLSDVIAAAKESAKKKAKYQLEADTEQLPPEPYTEIDYDTEVNVGGVVWRERDIENIQANESPKPKASKAAANDKKESPARGGNPLAMKHRGTPVFAISGVPEQVRLELAKKIEQLKGELASDPNRYDPACTHILCGKPNRGEKMLSGIAAGKWLLSTKYLDDSFEAGYFLDEECYEWGNPKAVGKLTALASAGDLETAAAAYTWRTRIANDVGKQDGAFTGFRVLLVVPKKDQFVRLLQSGGGYVLDVDPPFIHSERAMAATHCFVDRKAKLSSEDHRALAEAGIAVLSIMYLNAYLTSEQLPDPNSFQLPI</sequence>
<dbReference type="InterPro" id="IPR049936">
    <property type="entry name" value="TopBP1_BRCT_8"/>
</dbReference>
<dbReference type="Pfam" id="PF00533">
    <property type="entry name" value="BRCT"/>
    <property type="match status" value="3"/>
</dbReference>
<dbReference type="InterPro" id="IPR049542">
    <property type="entry name" value="TopBP1-like_BRCT0"/>
</dbReference>
<feature type="region of interest" description="Disordered" evidence="2">
    <location>
        <begin position="1086"/>
        <end position="1120"/>
    </location>
</feature>
<dbReference type="FunFam" id="3.40.50.10190:FF:000018">
    <property type="entry name" value="DNA topoisomerase 2-binding protein 1"/>
    <property type="match status" value="1"/>
</dbReference>
<dbReference type="InterPro" id="IPR036420">
    <property type="entry name" value="BRCT_dom_sf"/>
</dbReference>
<organism evidence="4 5">
    <name type="scientific">Anopheles quadriannulatus</name>
    <name type="common">Mosquito</name>
    <dbReference type="NCBI Taxonomy" id="34691"/>
    <lineage>
        <taxon>Eukaryota</taxon>
        <taxon>Metazoa</taxon>
        <taxon>Ecdysozoa</taxon>
        <taxon>Arthropoda</taxon>
        <taxon>Hexapoda</taxon>
        <taxon>Insecta</taxon>
        <taxon>Pterygota</taxon>
        <taxon>Neoptera</taxon>
        <taxon>Endopterygota</taxon>
        <taxon>Diptera</taxon>
        <taxon>Nematocera</taxon>
        <taxon>Culicoidea</taxon>
        <taxon>Culicidae</taxon>
        <taxon>Anophelinae</taxon>
        <taxon>Anopheles</taxon>
    </lineage>
</organism>
<feature type="region of interest" description="Disordered" evidence="2">
    <location>
        <begin position="945"/>
        <end position="973"/>
    </location>
</feature>
<feature type="domain" description="BRCT" evidence="3">
    <location>
        <begin position="396"/>
        <end position="485"/>
    </location>
</feature>
<dbReference type="GO" id="GO:0007095">
    <property type="term" value="P:mitotic G2 DNA damage checkpoint signaling"/>
    <property type="evidence" value="ECO:0007669"/>
    <property type="project" value="TreeGrafter"/>
</dbReference>
<feature type="domain" description="BRCT" evidence="3">
    <location>
        <begin position="702"/>
        <end position="791"/>
    </location>
</feature>
<keyword evidence="1" id="KW-0677">Repeat</keyword>
<feature type="region of interest" description="Disordered" evidence="2">
    <location>
        <begin position="485"/>
        <end position="558"/>
    </location>
</feature>
<dbReference type="Pfam" id="PF12738">
    <property type="entry name" value="PTCB-BRCT"/>
    <property type="match status" value="2"/>
</dbReference>
<feature type="compositionally biased region" description="Low complexity" evidence="2">
    <location>
        <begin position="540"/>
        <end position="556"/>
    </location>
</feature>
<dbReference type="CDD" id="cd17728">
    <property type="entry name" value="BRCT_TopBP1_rpt8"/>
    <property type="match status" value="1"/>
</dbReference>
<dbReference type="SUPFAM" id="SSF52113">
    <property type="entry name" value="BRCT domain"/>
    <property type="match status" value="6"/>
</dbReference>
<dbReference type="GO" id="GO:0006270">
    <property type="term" value="P:DNA replication initiation"/>
    <property type="evidence" value="ECO:0007669"/>
    <property type="project" value="TreeGrafter"/>
</dbReference>
<accession>A0A182XIU2</accession>
<dbReference type="InterPro" id="IPR001357">
    <property type="entry name" value="BRCT_dom"/>
</dbReference>
<feature type="domain" description="BRCT" evidence="3">
    <location>
        <begin position="114"/>
        <end position="185"/>
    </location>
</feature>
<keyword evidence="5" id="KW-1185">Reference proteome</keyword>
<evidence type="ECO:0000259" key="3">
    <source>
        <dbReference type="PROSITE" id="PS50172"/>
    </source>
</evidence>
<dbReference type="Pfam" id="PF21298">
    <property type="entry name" value="TopBP1_BRCT0"/>
    <property type="match status" value="1"/>
</dbReference>
<protein>
    <recommendedName>
        <fullName evidence="3">BRCT domain-containing protein</fullName>
    </recommendedName>
</protein>
<feature type="compositionally biased region" description="Polar residues" evidence="2">
    <location>
        <begin position="1181"/>
        <end position="1193"/>
    </location>
</feature>